<feature type="chain" id="PRO_5008098593" evidence="2">
    <location>
        <begin position="21"/>
        <end position="186"/>
    </location>
</feature>
<dbReference type="EMBL" id="LVYI01000004">
    <property type="protein sequence ID" value="OAP60094.1"/>
    <property type="molecule type" value="Genomic_DNA"/>
</dbReference>
<dbReference type="Proteomes" id="UP000078343">
    <property type="component" value="Unassembled WGS sequence"/>
</dbReference>
<evidence type="ECO:0000313" key="4">
    <source>
        <dbReference type="Proteomes" id="UP000078343"/>
    </source>
</evidence>
<keyword evidence="4" id="KW-1185">Reference proteome</keyword>
<dbReference type="RefSeq" id="XP_018693461.1">
    <property type="nucleotide sequence ID" value="XM_018836608.1"/>
</dbReference>
<dbReference type="OrthoDB" id="5426294at2759"/>
<organism evidence="3 4">
    <name type="scientific">Fonsecaea erecta</name>
    <dbReference type="NCBI Taxonomy" id="1367422"/>
    <lineage>
        <taxon>Eukaryota</taxon>
        <taxon>Fungi</taxon>
        <taxon>Dikarya</taxon>
        <taxon>Ascomycota</taxon>
        <taxon>Pezizomycotina</taxon>
        <taxon>Eurotiomycetes</taxon>
        <taxon>Chaetothyriomycetidae</taxon>
        <taxon>Chaetothyriales</taxon>
        <taxon>Herpotrichiellaceae</taxon>
        <taxon>Fonsecaea</taxon>
    </lineage>
</organism>
<protein>
    <submittedName>
        <fullName evidence="3">Uncharacterized protein</fullName>
    </submittedName>
</protein>
<evidence type="ECO:0000256" key="2">
    <source>
        <dbReference type="SAM" id="SignalP"/>
    </source>
</evidence>
<feature type="region of interest" description="Disordered" evidence="1">
    <location>
        <begin position="118"/>
        <end position="156"/>
    </location>
</feature>
<feature type="signal peptide" evidence="2">
    <location>
        <begin position="1"/>
        <end position="20"/>
    </location>
</feature>
<proteinExistence type="predicted"/>
<evidence type="ECO:0000313" key="3">
    <source>
        <dbReference type="EMBL" id="OAP60094.1"/>
    </source>
</evidence>
<gene>
    <name evidence="3" type="ORF">AYL99_05096</name>
</gene>
<reference evidence="3 4" key="1">
    <citation type="submission" date="2016-04" db="EMBL/GenBank/DDBJ databases">
        <title>Draft genome of Fonsecaea erecta CBS 125763.</title>
        <authorList>
            <person name="Weiss V.A."/>
            <person name="Vicente V.A."/>
            <person name="Raittz R.T."/>
            <person name="Moreno L.F."/>
            <person name="De Souza E.M."/>
            <person name="Pedrosa F.O."/>
            <person name="Steffens M.B."/>
            <person name="Faoro H."/>
            <person name="Tadra-Sfeir M.Z."/>
            <person name="Najafzadeh M.J."/>
            <person name="Felipe M.S."/>
            <person name="Teixeira M."/>
            <person name="Sun J."/>
            <person name="Xi L."/>
            <person name="Gomes R."/>
            <person name="De Azevedo C.M."/>
            <person name="Salgado C.G."/>
            <person name="Da Silva M.B."/>
            <person name="Nascimento M.F."/>
            <person name="Queiroz-Telles F."/>
            <person name="Attili D.S."/>
            <person name="Gorbushina A."/>
        </authorList>
    </citation>
    <scope>NUCLEOTIDE SEQUENCE [LARGE SCALE GENOMIC DNA]</scope>
    <source>
        <strain evidence="3 4">CBS 125763</strain>
    </source>
</reference>
<dbReference type="AlphaFoldDB" id="A0A178ZJY0"/>
<accession>A0A178ZJY0</accession>
<keyword evidence="2" id="KW-0732">Signal</keyword>
<dbReference type="GeneID" id="30009264"/>
<evidence type="ECO:0000256" key="1">
    <source>
        <dbReference type="SAM" id="MobiDB-lite"/>
    </source>
</evidence>
<name>A0A178ZJY0_9EURO</name>
<sequence length="186" mass="18788">MVLFLDLLLFLLAGASLVVGQFNCTQANTAFCATPVSGVTNDNIIFRCFYDTGSASPGNCNDDLADVPPVGLKYAYCWESSPTAGDAQCTFNCVAVTAANGTTFYPVGCNGTDSTTTTSTTALSSTGTPSSSSLSSFGPSPSQTGSATSSATSSAATSQSTSNAAMKLDGASVWRVLAMVGGFLVV</sequence>
<comment type="caution">
    <text evidence="3">The sequence shown here is derived from an EMBL/GenBank/DDBJ whole genome shotgun (WGS) entry which is preliminary data.</text>
</comment>